<dbReference type="EC" id="4.-.-.-" evidence="5"/>
<keyword evidence="5" id="KW-0456">Lyase</keyword>
<name>A0A424YFH3_9FIRM</name>
<keyword evidence="5 7" id="KW-0479">Metal-binding</keyword>
<dbReference type="Gene3D" id="3.30.479.10">
    <property type="entry name" value="6-pyruvoyl tetrahydropterin synthase/QueD"/>
    <property type="match status" value="1"/>
</dbReference>
<proteinExistence type="inferred from homology"/>
<reference evidence="8 9" key="1">
    <citation type="submission" date="2018-08" db="EMBL/GenBank/DDBJ databases">
        <title>The metabolism and importance of syntrophic acetate oxidation coupled to methane or sulfide production in haloalkaline environments.</title>
        <authorList>
            <person name="Timmers P.H.A."/>
            <person name="Vavourakis C.D."/>
            <person name="Sorokin D.Y."/>
            <person name="Sinninghe Damste J.S."/>
            <person name="Muyzer G."/>
            <person name="Stams A.J.M."/>
            <person name="Plugge C.M."/>
        </authorList>
    </citation>
    <scope>NUCLEOTIDE SEQUENCE [LARGE SCALE GENOMIC DNA]</scope>
    <source>
        <strain evidence="8">MSAO_Bac1</strain>
    </source>
</reference>
<comment type="catalytic activity">
    <reaction evidence="4 5">
        <text>7,8-dihydroneopterin 3'-triphosphate + H2O = 6-carboxy-5,6,7,8-tetrahydropterin + triphosphate + acetaldehyde + 2 H(+)</text>
        <dbReference type="Rhea" id="RHEA:27966"/>
        <dbReference type="ChEBI" id="CHEBI:15343"/>
        <dbReference type="ChEBI" id="CHEBI:15377"/>
        <dbReference type="ChEBI" id="CHEBI:15378"/>
        <dbReference type="ChEBI" id="CHEBI:18036"/>
        <dbReference type="ChEBI" id="CHEBI:58462"/>
        <dbReference type="ChEBI" id="CHEBI:61032"/>
        <dbReference type="EC" id="4.1.2.50"/>
    </reaction>
</comment>
<protein>
    <recommendedName>
        <fullName evidence="3 5">6-carboxy-5,6,7,8-tetrahydropterin synthase</fullName>
        <ecNumber evidence="5">4.-.-.-</ecNumber>
    </recommendedName>
</protein>
<feature type="binding site" evidence="7">
    <location>
        <position position="31"/>
    </location>
    <ligand>
        <name>Zn(2+)</name>
        <dbReference type="ChEBI" id="CHEBI:29105"/>
    </ligand>
</feature>
<feature type="binding site" evidence="7">
    <location>
        <position position="33"/>
    </location>
    <ligand>
        <name>Zn(2+)</name>
        <dbReference type="ChEBI" id="CHEBI:29105"/>
    </ligand>
</feature>
<feature type="active site" description="Proton acceptor" evidence="6">
    <location>
        <position position="27"/>
    </location>
</feature>
<comment type="similarity">
    <text evidence="2 5">Belongs to the PTPS family. QueD subfamily.</text>
</comment>
<comment type="pathway">
    <text evidence="1 5">Purine metabolism; 7-cyano-7-deazaguanine biosynthesis.</text>
</comment>
<dbReference type="NCBIfam" id="TIGR03367">
    <property type="entry name" value="queuosine_QueD"/>
    <property type="match status" value="1"/>
</dbReference>
<evidence type="ECO:0000313" key="9">
    <source>
        <dbReference type="Proteomes" id="UP000285138"/>
    </source>
</evidence>
<evidence type="ECO:0000313" key="8">
    <source>
        <dbReference type="EMBL" id="RQD76529.1"/>
    </source>
</evidence>
<dbReference type="UniPathway" id="UPA00391"/>
<dbReference type="GO" id="GO:0008616">
    <property type="term" value="P:tRNA queuosine(34) biosynthetic process"/>
    <property type="evidence" value="ECO:0007669"/>
    <property type="project" value="UniProtKB-KW"/>
</dbReference>
<evidence type="ECO:0000256" key="5">
    <source>
        <dbReference type="PIRNR" id="PIRNR006113"/>
    </source>
</evidence>
<evidence type="ECO:0000256" key="2">
    <source>
        <dbReference type="ARBA" id="ARBA00008900"/>
    </source>
</evidence>
<comment type="caution">
    <text evidence="8">The sequence shown here is derived from an EMBL/GenBank/DDBJ whole genome shotgun (WGS) entry which is preliminary data.</text>
</comment>
<dbReference type="GO" id="GO:0070497">
    <property type="term" value="F:6-carboxytetrahydropterin synthase activity"/>
    <property type="evidence" value="ECO:0007669"/>
    <property type="project" value="UniProtKB-EC"/>
</dbReference>
<dbReference type="PANTHER" id="PTHR12589">
    <property type="entry name" value="PYRUVOYL TETRAHYDROBIOPTERIN SYNTHASE"/>
    <property type="match status" value="1"/>
</dbReference>
<dbReference type="GO" id="GO:0046872">
    <property type="term" value="F:metal ion binding"/>
    <property type="evidence" value="ECO:0007669"/>
    <property type="project" value="UniProtKB-KW"/>
</dbReference>
<dbReference type="Proteomes" id="UP000285138">
    <property type="component" value="Unassembled WGS sequence"/>
</dbReference>
<comment type="cofactor">
    <cofactor evidence="5 7">
        <name>Zn(2+)</name>
        <dbReference type="ChEBI" id="CHEBI:29105"/>
    </cofactor>
    <text evidence="5 7">Binds 1 zinc ion per subunit.</text>
</comment>
<evidence type="ECO:0000256" key="3">
    <source>
        <dbReference type="ARBA" id="ARBA00018141"/>
    </source>
</evidence>
<dbReference type="PANTHER" id="PTHR12589:SF8">
    <property type="entry name" value="6-CARBOXY-5,6,7,8-TETRAHYDROPTERIN SYNTHASE"/>
    <property type="match status" value="1"/>
</dbReference>
<evidence type="ECO:0000256" key="7">
    <source>
        <dbReference type="PIRSR" id="PIRSR006113-2"/>
    </source>
</evidence>
<gene>
    <name evidence="8" type="primary">queD</name>
    <name evidence="8" type="ORF">D5R97_04285</name>
</gene>
<accession>A0A424YFH3</accession>
<dbReference type="EMBL" id="QZAA01000113">
    <property type="protein sequence ID" value="RQD76529.1"/>
    <property type="molecule type" value="Genomic_DNA"/>
</dbReference>
<dbReference type="InterPro" id="IPR007115">
    <property type="entry name" value="6-PTP_synth/QueD"/>
</dbReference>
<dbReference type="AlphaFoldDB" id="A0A424YFH3"/>
<sequence>MSKDGYRLTVKISFSAAHFLREYAGKCSNLHGHTWIAECSVEGSKLNSLGMLIDFHDLEDLVKEVTDEFDHSLINDHPSFSEEGLNPTAENLAWYIYHELEKKVDRSIYDIMVKEITLWESQDAYATYKRKE</sequence>
<feature type="active site" description="Charge relay system" evidence="6">
    <location>
        <position position="120"/>
    </location>
</feature>
<keyword evidence="5 7" id="KW-0862">Zinc</keyword>
<keyword evidence="5" id="KW-0671">Queuosine biosynthesis</keyword>
<evidence type="ECO:0000256" key="4">
    <source>
        <dbReference type="ARBA" id="ARBA00048807"/>
    </source>
</evidence>
<organism evidence="8 9">
    <name type="scientific">Candidatus Syntrophonatronum acetioxidans</name>
    <dbReference type="NCBI Taxonomy" id="1795816"/>
    <lineage>
        <taxon>Bacteria</taxon>
        <taxon>Bacillati</taxon>
        <taxon>Bacillota</taxon>
        <taxon>Clostridia</taxon>
        <taxon>Eubacteriales</taxon>
        <taxon>Syntrophomonadaceae</taxon>
        <taxon>Candidatus Syntrophonatronum</taxon>
    </lineage>
</organism>
<feature type="binding site" evidence="7">
    <location>
        <position position="18"/>
    </location>
    <ligand>
        <name>Zn(2+)</name>
        <dbReference type="ChEBI" id="CHEBI:29105"/>
    </ligand>
</feature>
<dbReference type="Pfam" id="PF01242">
    <property type="entry name" value="PTPS"/>
    <property type="match status" value="1"/>
</dbReference>
<feature type="active site" description="Charge relay system" evidence="6">
    <location>
        <position position="71"/>
    </location>
</feature>
<evidence type="ECO:0000256" key="1">
    <source>
        <dbReference type="ARBA" id="ARBA00005061"/>
    </source>
</evidence>
<dbReference type="SUPFAM" id="SSF55620">
    <property type="entry name" value="Tetrahydrobiopterin biosynthesis enzymes-like"/>
    <property type="match status" value="1"/>
</dbReference>
<evidence type="ECO:0000256" key="6">
    <source>
        <dbReference type="PIRSR" id="PIRSR006113-1"/>
    </source>
</evidence>
<dbReference type="PIRSF" id="PIRSF006113">
    <property type="entry name" value="PTP_synth"/>
    <property type="match status" value="1"/>
</dbReference>
<dbReference type="InterPro" id="IPR038418">
    <property type="entry name" value="6-PTP_synth/QueD_sf"/>
</dbReference>